<dbReference type="EMBL" id="JAQQBR010000006">
    <property type="protein sequence ID" value="KAK0174889.1"/>
    <property type="molecule type" value="Genomic_DNA"/>
</dbReference>
<dbReference type="Proteomes" id="UP001168972">
    <property type="component" value="Unassembled WGS sequence"/>
</dbReference>
<name>A0AA39FT99_MICHY</name>
<gene>
    <name evidence="1" type="ORF">PV327_010604</name>
</gene>
<protein>
    <submittedName>
        <fullName evidence="1">Uncharacterized protein</fullName>
    </submittedName>
</protein>
<sequence length="106" mass="12185">MLAIFNDKIILLIPATNANTTVTNTNGVVLRRQKNTQITDEERAMRRVSYLKATWGERMHVDSDLELSDSEPVVQSMRRTNRPDEQSFHVCSKCARAQCPINFDQF</sequence>
<accession>A0AA39FT99</accession>
<reference evidence="1" key="1">
    <citation type="journal article" date="2023" name="bioRxiv">
        <title>Scaffold-level genome assemblies of two parasitoid biocontrol wasps reveal the parthenogenesis mechanism and an associated novel virus.</title>
        <authorList>
            <person name="Inwood S."/>
            <person name="Skelly J."/>
            <person name="Guhlin J."/>
            <person name="Harrop T."/>
            <person name="Goldson S."/>
            <person name="Dearden P."/>
        </authorList>
    </citation>
    <scope>NUCLEOTIDE SEQUENCE</scope>
    <source>
        <strain evidence="1">Lincoln</strain>
        <tissue evidence="1">Whole body</tissue>
    </source>
</reference>
<dbReference type="AlphaFoldDB" id="A0AA39FT99"/>
<proteinExistence type="predicted"/>
<reference evidence="1" key="2">
    <citation type="submission" date="2023-03" db="EMBL/GenBank/DDBJ databases">
        <authorList>
            <person name="Inwood S.N."/>
            <person name="Skelly J.G."/>
            <person name="Guhlin J."/>
            <person name="Harrop T.W.R."/>
            <person name="Goldson S.G."/>
            <person name="Dearden P.K."/>
        </authorList>
    </citation>
    <scope>NUCLEOTIDE SEQUENCE</scope>
    <source>
        <strain evidence="1">Lincoln</strain>
        <tissue evidence="1">Whole body</tissue>
    </source>
</reference>
<evidence type="ECO:0000313" key="1">
    <source>
        <dbReference type="EMBL" id="KAK0174889.1"/>
    </source>
</evidence>
<comment type="caution">
    <text evidence="1">The sequence shown here is derived from an EMBL/GenBank/DDBJ whole genome shotgun (WGS) entry which is preliminary data.</text>
</comment>
<evidence type="ECO:0000313" key="2">
    <source>
        <dbReference type="Proteomes" id="UP001168972"/>
    </source>
</evidence>
<organism evidence="1 2">
    <name type="scientific">Microctonus hyperodae</name>
    <name type="common">Parasitoid wasp</name>
    <dbReference type="NCBI Taxonomy" id="165561"/>
    <lineage>
        <taxon>Eukaryota</taxon>
        <taxon>Metazoa</taxon>
        <taxon>Ecdysozoa</taxon>
        <taxon>Arthropoda</taxon>
        <taxon>Hexapoda</taxon>
        <taxon>Insecta</taxon>
        <taxon>Pterygota</taxon>
        <taxon>Neoptera</taxon>
        <taxon>Endopterygota</taxon>
        <taxon>Hymenoptera</taxon>
        <taxon>Apocrita</taxon>
        <taxon>Ichneumonoidea</taxon>
        <taxon>Braconidae</taxon>
        <taxon>Euphorinae</taxon>
        <taxon>Microctonus</taxon>
    </lineage>
</organism>
<keyword evidence="2" id="KW-1185">Reference proteome</keyword>